<evidence type="ECO:0000256" key="4">
    <source>
        <dbReference type="SAM" id="Phobius"/>
    </source>
</evidence>
<dbReference type="PANTHER" id="PTHR28074">
    <property type="entry name" value="ATP SYNTHASE SUBUNIT K, MITOCHONDRIAL"/>
    <property type="match status" value="1"/>
</dbReference>
<keyword evidence="4" id="KW-1133">Transmembrane helix</keyword>
<dbReference type="PANTHER" id="PTHR28074:SF1">
    <property type="entry name" value="ATP SYNTHASE SUBUNIT K, MITOCHONDRIAL"/>
    <property type="match status" value="1"/>
</dbReference>
<dbReference type="Proteomes" id="UP001629113">
    <property type="component" value="Unassembled WGS sequence"/>
</dbReference>
<proteinExistence type="predicted"/>
<organism evidence="5 6">
    <name type="scientific">Phlyctema vagabunda</name>
    <dbReference type="NCBI Taxonomy" id="108571"/>
    <lineage>
        <taxon>Eukaryota</taxon>
        <taxon>Fungi</taxon>
        <taxon>Dikarya</taxon>
        <taxon>Ascomycota</taxon>
        <taxon>Pezizomycotina</taxon>
        <taxon>Leotiomycetes</taxon>
        <taxon>Helotiales</taxon>
        <taxon>Dermateaceae</taxon>
        <taxon>Phlyctema</taxon>
    </lineage>
</organism>
<gene>
    <name evidence="5" type="ORF">PVAG01_00811</name>
</gene>
<keyword evidence="3 4" id="KW-0472">Membrane</keyword>
<accession>A0ABR4PVA2</accession>
<keyword evidence="4" id="KW-0812">Transmembrane</keyword>
<keyword evidence="6" id="KW-1185">Reference proteome</keyword>
<name>A0ABR4PVA2_9HELO</name>
<evidence type="ECO:0000256" key="1">
    <source>
        <dbReference type="ARBA" id="ARBA00004325"/>
    </source>
</evidence>
<sequence length="75" mass="8134">MVAMYRIFGREIGSHYLAMGVLASTFAGVSFAMGGSKVQKTQGPPLNASSPDEEKFIQDFLKNVESDGKKEPAKH</sequence>
<protein>
    <submittedName>
        <fullName evidence="5">ATP synthase subunit K, mitochondrial</fullName>
    </submittedName>
</protein>
<comment type="subcellular location">
    <subcellularLocation>
        <location evidence="1">Mitochondrion membrane</location>
    </subcellularLocation>
</comment>
<dbReference type="EMBL" id="JBFCZG010000001">
    <property type="protein sequence ID" value="KAL3427302.1"/>
    <property type="molecule type" value="Genomic_DNA"/>
</dbReference>
<evidence type="ECO:0000256" key="3">
    <source>
        <dbReference type="ARBA" id="ARBA00023136"/>
    </source>
</evidence>
<keyword evidence="2" id="KW-0496">Mitochondrion</keyword>
<evidence type="ECO:0000256" key="2">
    <source>
        <dbReference type="ARBA" id="ARBA00023128"/>
    </source>
</evidence>
<reference evidence="5 6" key="1">
    <citation type="submission" date="2024-06" db="EMBL/GenBank/DDBJ databases">
        <title>Complete genome of Phlyctema vagabunda strain 19-DSS-EL-015.</title>
        <authorList>
            <person name="Fiorenzani C."/>
        </authorList>
    </citation>
    <scope>NUCLEOTIDE SEQUENCE [LARGE SCALE GENOMIC DNA]</scope>
    <source>
        <strain evidence="5 6">19-DSS-EL-015</strain>
    </source>
</reference>
<evidence type="ECO:0000313" key="5">
    <source>
        <dbReference type="EMBL" id="KAL3427302.1"/>
    </source>
</evidence>
<dbReference type="Pfam" id="PF11022">
    <property type="entry name" value="ATP19"/>
    <property type="match status" value="1"/>
</dbReference>
<dbReference type="InterPro" id="IPR021278">
    <property type="entry name" value="ATP19"/>
</dbReference>
<feature type="transmembrane region" description="Helical" evidence="4">
    <location>
        <begin position="12"/>
        <end position="33"/>
    </location>
</feature>
<comment type="caution">
    <text evidence="5">The sequence shown here is derived from an EMBL/GenBank/DDBJ whole genome shotgun (WGS) entry which is preliminary data.</text>
</comment>
<evidence type="ECO:0000313" key="6">
    <source>
        <dbReference type="Proteomes" id="UP001629113"/>
    </source>
</evidence>